<name>A0A7C9P8I5_9PROT</name>
<organism evidence="1 2">
    <name type="scientific">Sulfuriferula multivorans</name>
    <dbReference type="NCBI Taxonomy" id="1559896"/>
    <lineage>
        <taxon>Bacteria</taxon>
        <taxon>Pseudomonadati</taxon>
        <taxon>Pseudomonadota</taxon>
        <taxon>Betaproteobacteria</taxon>
        <taxon>Nitrosomonadales</taxon>
        <taxon>Sulfuricellaceae</taxon>
        <taxon>Sulfuriferula</taxon>
    </lineage>
</organism>
<evidence type="ECO:0000313" key="2">
    <source>
        <dbReference type="Proteomes" id="UP000483432"/>
    </source>
</evidence>
<dbReference type="AlphaFoldDB" id="A0A7C9P8I5"/>
<accession>A0A7C9P8I5</accession>
<protein>
    <submittedName>
        <fullName evidence="1">Uncharacterized protein</fullName>
    </submittedName>
</protein>
<gene>
    <name evidence="1" type="ORF">GZ085_09425</name>
</gene>
<evidence type="ECO:0000313" key="1">
    <source>
        <dbReference type="EMBL" id="NDP48588.1"/>
    </source>
</evidence>
<proteinExistence type="predicted"/>
<comment type="caution">
    <text evidence="1">The sequence shown here is derived from an EMBL/GenBank/DDBJ whole genome shotgun (WGS) entry which is preliminary data.</text>
</comment>
<dbReference type="EMBL" id="JAAFGW010000134">
    <property type="protein sequence ID" value="NDP48588.1"/>
    <property type="molecule type" value="Genomic_DNA"/>
</dbReference>
<dbReference type="Proteomes" id="UP000483432">
    <property type="component" value="Unassembled WGS sequence"/>
</dbReference>
<sequence>MYDLLALYAKPLCRREPVICIDEKSLQLIGHKRTIEWNFTRQEADRKLGSHYVSNFSC</sequence>
<reference evidence="1 2" key="1">
    <citation type="submission" date="2019-09" db="EMBL/GenBank/DDBJ databases">
        <title>H2 Metabolism Revealed by Metagenomic Analysis in Subglacial Sediment of East Antarctica.</title>
        <authorList>
            <person name="Yang Z."/>
            <person name="Zhang Y."/>
            <person name="Lv Y."/>
            <person name="Yan W."/>
            <person name="Xiao X."/>
            <person name="Sun B."/>
            <person name="Ma H."/>
        </authorList>
    </citation>
    <scope>NUCLEOTIDE SEQUENCE [LARGE SCALE GENOMIC DNA]</scope>
    <source>
        <strain evidence="1">Bin2_2</strain>
    </source>
</reference>